<dbReference type="Pfam" id="PF03091">
    <property type="entry name" value="CutA1"/>
    <property type="match status" value="1"/>
</dbReference>
<reference evidence="3" key="1">
    <citation type="submission" date="2023-07" db="EMBL/GenBank/DDBJ databases">
        <title>30 novel species of actinomycetes from the DSMZ collection.</title>
        <authorList>
            <person name="Nouioui I."/>
        </authorList>
    </citation>
    <scope>NUCLEOTIDE SEQUENCE [LARGE SCALE GENOMIC DNA]</scope>
    <source>
        <strain evidence="3">DSM 44918</strain>
    </source>
</reference>
<evidence type="ECO:0000313" key="2">
    <source>
        <dbReference type="EMBL" id="MDT0322860.1"/>
    </source>
</evidence>
<protein>
    <submittedName>
        <fullName evidence="2">Divalent-cation tolerance protein CutA</fullName>
    </submittedName>
</protein>
<dbReference type="InterPro" id="IPR004323">
    <property type="entry name" value="Ion_tolerance_CutA"/>
</dbReference>
<dbReference type="PANTHER" id="PTHR23419:SF8">
    <property type="entry name" value="FI09726P"/>
    <property type="match status" value="1"/>
</dbReference>
<dbReference type="RefSeq" id="WP_311603728.1">
    <property type="nucleotide sequence ID" value="NZ_JAVREM010000076.1"/>
</dbReference>
<comment type="caution">
    <text evidence="2">The sequence shown here is derived from an EMBL/GenBank/DDBJ whole genome shotgun (WGS) entry which is preliminary data.</text>
</comment>
<sequence>MADHITVSTTTDSRAAAEALARSAVEARLAACAQVDGPITSVYRWEGAVRTDQEWRVLYKLPAAGYAALEAHVRAAHTYDVPEIVAAEITAGSAAYLTWVDEETVTPG</sequence>
<dbReference type="PANTHER" id="PTHR23419">
    <property type="entry name" value="DIVALENT CATION TOLERANCE CUTA-RELATED"/>
    <property type="match status" value="1"/>
</dbReference>
<dbReference type="InterPro" id="IPR011322">
    <property type="entry name" value="N-reg_PII-like_a/b"/>
</dbReference>
<dbReference type="Proteomes" id="UP001183420">
    <property type="component" value="Unassembled WGS sequence"/>
</dbReference>
<dbReference type="InterPro" id="IPR015867">
    <property type="entry name" value="N-reg_PII/ATP_PRibTrfase_C"/>
</dbReference>
<comment type="similarity">
    <text evidence="1">Belongs to the CutA family.</text>
</comment>
<dbReference type="EMBL" id="JAVREM010000076">
    <property type="protein sequence ID" value="MDT0322860.1"/>
    <property type="molecule type" value="Genomic_DNA"/>
</dbReference>
<organism evidence="2 3">
    <name type="scientific">Streptomyces millisiae</name>
    <dbReference type="NCBI Taxonomy" id="3075542"/>
    <lineage>
        <taxon>Bacteria</taxon>
        <taxon>Bacillati</taxon>
        <taxon>Actinomycetota</taxon>
        <taxon>Actinomycetes</taxon>
        <taxon>Kitasatosporales</taxon>
        <taxon>Streptomycetaceae</taxon>
        <taxon>Streptomyces</taxon>
    </lineage>
</organism>
<accession>A0ABU2LZ24</accession>
<dbReference type="SUPFAM" id="SSF54913">
    <property type="entry name" value="GlnB-like"/>
    <property type="match status" value="1"/>
</dbReference>
<evidence type="ECO:0000256" key="1">
    <source>
        <dbReference type="ARBA" id="ARBA00010169"/>
    </source>
</evidence>
<evidence type="ECO:0000313" key="3">
    <source>
        <dbReference type="Proteomes" id="UP001183420"/>
    </source>
</evidence>
<keyword evidence="3" id="KW-1185">Reference proteome</keyword>
<proteinExistence type="inferred from homology"/>
<name>A0ABU2LZ24_9ACTN</name>
<gene>
    <name evidence="2" type="primary">cutA</name>
    <name evidence="2" type="ORF">RNC47_31555</name>
</gene>
<dbReference type="Gene3D" id="3.30.70.120">
    <property type="match status" value="1"/>
</dbReference>